<reference evidence="1 2" key="1">
    <citation type="journal article" date="2024" name="Proc. Natl. Acad. Sci. U.S.A.">
        <title>The evolutionary genomics of adaptation to stress in wild rhizobium bacteria.</title>
        <authorList>
            <person name="Kehlet-Delgado H."/>
            <person name="Montoya A.P."/>
            <person name="Jensen K.T."/>
            <person name="Wendlandt C.E."/>
            <person name="Dexheimer C."/>
            <person name="Roberts M."/>
            <person name="Torres Martinez L."/>
            <person name="Friesen M.L."/>
            <person name="Griffitts J.S."/>
            <person name="Porter S.S."/>
        </authorList>
    </citation>
    <scope>NUCLEOTIDE SEQUENCE [LARGE SCALE GENOMIC DNA]</scope>
    <source>
        <strain evidence="1 2">M0468</strain>
    </source>
</reference>
<dbReference type="Proteomes" id="UP001480082">
    <property type="component" value="Unassembled WGS sequence"/>
</dbReference>
<name>A0ACC6T8W0_9HYPH</name>
<proteinExistence type="predicted"/>
<organism evidence="1 2">
    <name type="scientific">Mesorhizobium australicum</name>
    <dbReference type="NCBI Taxonomy" id="536018"/>
    <lineage>
        <taxon>Bacteria</taxon>
        <taxon>Pseudomonadati</taxon>
        <taxon>Pseudomonadota</taxon>
        <taxon>Alphaproteobacteria</taxon>
        <taxon>Hyphomicrobiales</taxon>
        <taxon>Phyllobacteriaceae</taxon>
        <taxon>Mesorhizobium</taxon>
    </lineage>
</organism>
<evidence type="ECO:0000313" key="1">
    <source>
        <dbReference type="EMBL" id="MER9288337.1"/>
    </source>
</evidence>
<dbReference type="EMBL" id="JAMYRI010000034">
    <property type="protein sequence ID" value="MER9288337.1"/>
    <property type="molecule type" value="Genomic_DNA"/>
</dbReference>
<protein>
    <submittedName>
        <fullName evidence="1">Uncharacterized protein</fullName>
    </submittedName>
</protein>
<sequence>MSKFHIADEAIGAMWDGVARELDVLAPSERAAQAFLKTARHRFLGMLRDFPHDVFECVTAPAPGTRNHVMVLRIRGSFKVDLARAAKKFHGTASH</sequence>
<gene>
    <name evidence="1" type="ORF">NKI81_31380</name>
</gene>
<keyword evidence="2" id="KW-1185">Reference proteome</keyword>
<comment type="caution">
    <text evidence="1">The sequence shown here is derived from an EMBL/GenBank/DDBJ whole genome shotgun (WGS) entry which is preliminary data.</text>
</comment>
<accession>A0ACC6T8W0</accession>
<evidence type="ECO:0000313" key="2">
    <source>
        <dbReference type="Proteomes" id="UP001480082"/>
    </source>
</evidence>